<feature type="domain" description="Outer membrane protein beta-barrel" evidence="3">
    <location>
        <begin position="238"/>
        <end position="432"/>
    </location>
</feature>
<dbReference type="RefSeq" id="WP_186845304.1">
    <property type="nucleotide sequence ID" value="NZ_JACOME010000002.1"/>
</dbReference>
<accession>A0ABR6Y0B3</accession>
<evidence type="ECO:0000256" key="2">
    <source>
        <dbReference type="SAM" id="Phobius"/>
    </source>
</evidence>
<evidence type="ECO:0000256" key="1">
    <source>
        <dbReference type="SAM" id="MobiDB-lite"/>
    </source>
</evidence>
<proteinExistence type="predicted"/>
<reference evidence="4 5" key="1">
    <citation type="submission" date="2020-08" db="EMBL/GenBank/DDBJ databases">
        <title>Winogradskyella ouciana sp. nov., isolated from the hadal seawater of the Mariana Trench.</title>
        <authorList>
            <person name="He X."/>
        </authorList>
    </citation>
    <scope>NUCLEOTIDE SEQUENCE [LARGE SCALE GENOMIC DNA]</scope>
    <source>
        <strain evidence="4 5">KCTC 22026</strain>
    </source>
</reference>
<name>A0ABR6Y0B3_9FLAO</name>
<sequence>MKKDDIKDIYGDLEAFSKEPPKELWDNIEARLHPEKKNRRGFFFLWGSAAAVLMVFLGYSVFSGSLDLNTEPIYDVTDIKHKAGSDSINNNEVQGVSVGDKEAVGKNAVQEHLNTSKEASQSVASQKQSPETSEILKQDKENTIIVNNGSENDEKIKQHNGYAHDLEKYNTDNIAINDFNVLKLKNRSLVSFKNEKATASINSVPKLIDKPSLNLAEELLAMEDDERDPINLDVPGAQWSVEVLGGLSNTVSESSIQGASSNTTPQNDFVYALKVGYAISNRLSVKSGIGKNVLGQEIDNILFASSDTSLSIDTGNIISNQEIFISNNLEAFTDVASAPYNVSEGSLQQQLDYVQLPLELSYSVLNESKYNVSFGFGGNVNFLTNNRAYLDNQQVGENLGVNKTIFGATINSNLSYKLSNALNLFLEPSYNYFQKPIDNNNQDFKNTQFRALFGLRYNF</sequence>
<protein>
    <recommendedName>
        <fullName evidence="3">Outer membrane protein beta-barrel domain-containing protein</fullName>
    </recommendedName>
</protein>
<dbReference type="Proteomes" id="UP000607435">
    <property type="component" value="Unassembled WGS sequence"/>
</dbReference>
<feature type="compositionally biased region" description="Polar residues" evidence="1">
    <location>
        <begin position="115"/>
        <end position="132"/>
    </location>
</feature>
<dbReference type="EMBL" id="JACOME010000002">
    <property type="protein sequence ID" value="MBC3846172.1"/>
    <property type="molecule type" value="Genomic_DNA"/>
</dbReference>
<keyword evidence="2" id="KW-0472">Membrane</keyword>
<organism evidence="4 5">
    <name type="scientific">Winogradskyella echinorum</name>
    <dbReference type="NCBI Taxonomy" id="538189"/>
    <lineage>
        <taxon>Bacteria</taxon>
        <taxon>Pseudomonadati</taxon>
        <taxon>Bacteroidota</taxon>
        <taxon>Flavobacteriia</taxon>
        <taxon>Flavobacteriales</taxon>
        <taxon>Flavobacteriaceae</taxon>
        <taxon>Winogradskyella</taxon>
    </lineage>
</organism>
<comment type="caution">
    <text evidence="4">The sequence shown here is derived from an EMBL/GenBank/DDBJ whole genome shotgun (WGS) entry which is preliminary data.</text>
</comment>
<dbReference type="Pfam" id="PF13568">
    <property type="entry name" value="OMP_b-brl_2"/>
    <property type="match status" value="1"/>
</dbReference>
<feature type="region of interest" description="Disordered" evidence="1">
    <location>
        <begin position="115"/>
        <end position="140"/>
    </location>
</feature>
<evidence type="ECO:0000313" key="5">
    <source>
        <dbReference type="Proteomes" id="UP000607435"/>
    </source>
</evidence>
<keyword evidence="2" id="KW-1133">Transmembrane helix</keyword>
<evidence type="ECO:0000313" key="4">
    <source>
        <dbReference type="EMBL" id="MBC3846172.1"/>
    </source>
</evidence>
<gene>
    <name evidence="4" type="ORF">H6H04_07270</name>
</gene>
<evidence type="ECO:0000259" key="3">
    <source>
        <dbReference type="Pfam" id="PF13568"/>
    </source>
</evidence>
<keyword evidence="5" id="KW-1185">Reference proteome</keyword>
<keyword evidence="2" id="KW-0812">Transmembrane</keyword>
<feature type="transmembrane region" description="Helical" evidence="2">
    <location>
        <begin position="41"/>
        <end position="62"/>
    </location>
</feature>
<dbReference type="InterPro" id="IPR025665">
    <property type="entry name" value="Beta-barrel_OMP_2"/>
</dbReference>